<dbReference type="EMBL" id="LJIJ01001426">
    <property type="protein sequence ID" value="ODM91770.1"/>
    <property type="molecule type" value="Genomic_DNA"/>
</dbReference>
<evidence type="ECO:0000256" key="1">
    <source>
        <dbReference type="PROSITE-ProRule" id="PRU00042"/>
    </source>
</evidence>
<evidence type="ECO:0000313" key="4">
    <source>
        <dbReference type="EMBL" id="ODM91770.1"/>
    </source>
</evidence>
<dbReference type="Proteomes" id="UP000094527">
    <property type="component" value="Unassembled WGS sequence"/>
</dbReference>
<accession>A0A1D2MFK9</accession>
<dbReference type="AlphaFoldDB" id="A0A1D2MFK9"/>
<reference evidence="4 5" key="1">
    <citation type="journal article" date="2016" name="Genome Biol. Evol.">
        <title>Gene Family Evolution Reflects Adaptation to Soil Environmental Stressors in the Genome of the Collembolan Orchesella cincta.</title>
        <authorList>
            <person name="Faddeeva-Vakhrusheva A."/>
            <person name="Derks M.F."/>
            <person name="Anvar S.Y."/>
            <person name="Agamennone V."/>
            <person name="Suring W."/>
            <person name="Smit S."/>
            <person name="van Straalen N.M."/>
            <person name="Roelofs D."/>
        </authorList>
    </citation>
    <scope>NUCLEOTIDE SEQUENCE [LARGE SCALE GENOMIC DNA]</scope>
    <source>
        <tissue evidence="4">Mixed pool</tissue>
    </source>
</reference>
<gene>
    <name evidence="4" type="ORF">Ocin01_14911</name>
</gene>
<protein>
    <recommendedName>
        <fullName evidence="3">C2H2-type domain-containing protein</fullName>
    </recommendedName>
</protein>
<feature type="region of interest" description="Disordered" evidence="2">
    <location>
        <begin position="88"/>
        <end position="123"/>
    </location>
</feature>
<dbReference type="InterPro" id="IPR013087">
    <property type="entry name" value="Znf_C2H2_type"/>
</dbReference>
<evidence type="ECO:0000259" key="3">
    <source>
        <dbReference type="PROSITE" id="PS50157"/>
    </source>
</evidence>
<feature type="compositionally biased region" description="Polar residues" evidence="2">
    <location>
        <begin position="111"/>
        <end position="123"/>
    </location>
</feature>
<dbReference type="GO" id="GO:0008270">
    <property type="term" value="F:zinc ion binding"/>
    <property type="evidence" value="ECO:0007669"/>
    <property type="project" value="UniProtKB-KW"/>
</dbReference>
<evidence type="ECO:0000256" key="2">
    <source>
        <dbReference type="SAM" id="MobiDB-lite"/>
    </source>
</evidence>
<comment type="caution">
    <text evidence="4">The sequence shown here is derived from an EMBL/GenBank/DDBJ whole genome shotgun (WGS) entry which is preliminary data.</text>
</comment>
<name>A0A1D2MFK9_ORCCI</name>
<keyword evidence="1" id="KW-0863">Zinc-finger</keyword>
<sequence>MTSQLPAPGSFDLESVKVWYSCQKRGVDCSAWFYSVPALQKHFTEEHPSEELNLPEHLPKEVLQGQIIFWEDGQPRRQWPHKAYQIGATETEVSSSQPNKKHTDKGHPTSRKVNNPEATTVTKSCPTVSAAQDDRASLHKNSKTRKVMKMNHSFVLASAPLSPLQQILRYRIQFETSFSVCAYKCELCGTSTGLMDSLVKHLQHIHNVPVEDAKKMASQAGLKFLTTTKNLKLEEIDQTKINSTVM</sequence>
<proteinExistence type="predicted"/>
<evidence type="ECO:0000313" key="5">
    <source>
        <dbReference type="Proteomes" id="UP000094527"/>
    </source>
</evidence>
<keyword evidence="1" id="KW-0862">Zinc</keyword>
<dbReference type="PROSITE" id="PS50157">
    <property type="entry name" value="ZINC_FINGER_C2H2_2"/>
    <property type="match status" value="1"/>
</dbReference>
<dbReference type="OrthoDB" id="6077919at2759"/>
<feature type="domain" description="C2H2-type" evidence="3">
    <location>
        <begin position="183"/>
        <end position="206"/>
    </location>
</feature>
<keyword evidence="1" id="KW-0479">Metal-binding</keyword>
<feature type="compositionally biased region" description="Basic residues" evidence="2">
    <location>
        <begin position="99"/>
        <end position="110"/>
    </location>
</feature>
<organism evidence="4 5">
    <name type="scientific">Orchesella cincta</name>
    <name type="common">Springtail</name>
    <name type="synonym">Podura cincta</name>
    <dbReference type="NCBI Taxonomy" id="48709"/>
    <lineage>
        <taxon>Eukaryota</taxon>
        <taxon>Metazoa</taxon>
        <taxon>Ecdysozoa</taxon>
        <taxon>Arthropoda</taxon>
        <taxon>Hexapoda</taxon>
        <taxon>Collembola</taxon>
        <taxon>Entomobryomorpha</taxon>
        <taxon>Entomobryoidea</taxon>
        <taxon>Orchesellidae</taxon>
        <taxon>Orchesellinae</taxon>
        <taxon>Orchesella</taxon>
    </lineage>
</organism>
<dbReference type="SMART" id="SM00355">
    <property type="entry name" value="ZnF_C2H2"/>
    <property type="match status" value="2"/>
</dbReference>
<keyword evidence="5" id="KW-1185">Reference proteome</keyword>